<sequence>MCKTACKYLSVRKLMLQLSFPLLGLSLLIISSQVQAKLEPSVRYQETDYQLCAKQRVTKALLFDVVDVGVYYPDCKQAADIFDDKPKLLRFSYLRDVTGDQFTEGADDFLRDNLEPQEKDQCLTYFNEFNTVYKDVTDGDYYDLFVLPEQGLDLYLNNQQLAQSDNSGCALPYLNIWFGEESMDGDFEDLRDKIKALN</sequence>
<dbReference type="Gene3D" id="3.50.70.10">
    <property type="match status" value="1"/>
</dbReference>
<dbReference type="OrthoDB" id="270742at2"/>
<dbReference type="Pfam" id="PF16036">
    <property type="entry name" value="Chalcone_3"/>
    <property type="match status" value="1"/>
</dbReference>
<protein>
    <recommendedName>
        <fullName evidence="1">Chalcone isomerase domain-containing protein</fullName>
    </recommendedName>
</protein>
<dbReference type="InterPro" id="IPR016088">
    <property type="entry name" value="Chalcone_isomerase_3-sand"/>
</dbReference>
<keyword evidence="3" id="KW-1185">Reference proteome</keyword>
<dbReference type="KEGG" id="kpd:CW740_11140"/>
<name>A0A2K9AAN3_9GAMM</name>
<dbReference type="EMBL" id="CP025120">
    <property type="protein sequence ID" value="AUD79770.1"/>
    <property type="molecule type" value="Genomic_DNA"/>
</dbReference>
<accession>A0A2K9AAN3</accession>
<gene>
    <name evidence="2" type="ORF">CW740_11140</name>
</gene>
<feature type="domain" description="Chalcone isomerase" evidence="1">
    <location>
        <begin position="38"/>
        <end position="187"/>
    </location>
</feature>
<organism evidence="2 3">
    <name type="scientific">Kangiella profundi</name>
    <dbReference type="NCBI Taxonomy" id="1561924"/>
    <lineage>
        <taxon>Bacteria</taxon>
        <taxon>Pseudomonadati</taxon>
        <taxon>Pseudomonadota</taxon>
        <taxon>Gammaproteobacteria</taxon>
        <taxon>Kangiellales</taxon>
        <taxon>Kangiellaceae</taxon>
        <taxon>Kangiella</taxon>
    </lineage>
</organism>
<dbReference type="Proteomes" id="UP000232693">
    <property type="component" value="Chromosome"/>
</dbReference>
<evidence type="ECO:0000313" key="3">
    <source>
        <dbReference type="Proteomes" id="UP000232693"/>
    </source>
</evidence>
<proteinExistence type="predicted"/>
<dbReference type="AlphaFoldDB" id="A0A2K9AAN3"/>
<reference evidence="2 3" key="1">
    <citation type="submission" date="2017-12" db="EMBL/GenBank/DDBJ databases">
        <title>Kangiella profundi FT102 completed genome.</title>
        <authorList>
            <person name="Xu J."/>
            <person name="Wang J."/>
            <person name="Lu Y."/>
        </authorList>
    </citation>
    <scope>NUCLEOTIDE SEQUENCE [LARGE SCALE GENOMIC DNA]</scope>
    <source>
        <strain evidence="2 3">FT102</strain>
    </source>
</reference>
<evidence type="ECO:0000259" key="1">
    <source>
        <dbReference type="Pfam" id="PF16036"/>
    </source>
</evidence>
<evidence type="ECO:0000313" key="2">
    <source>
        <dbReference type="EMBL" id="AUD79770.1"/>
    </source>
</evidence>
<dbReference type="InterPro" id="IPR016087">
    <property type="entry name" value="Chalcone_isomerase"/>
</dbReference>